<name>V4N132_EUTSA</name>
<dbReference type="Proteomes" id="UP000030689">
    <property type="component" value="Unassembled WGS sequence"/>
</dbReference>
<dbReference type="KEGG" id="eus:EUTSA_v10029457mg"/>
<protein>
    <submittedName>
        <fullName evidence="1">Uncharacterized protein</fullName>
    </submittedName>
</protein>
<gene>
    <name evidence="1" type="ORF">EUTSA_v10029457mg</name>
</gene>
<reference evidence="1 2" key="1">
    <citation type="journal article" date="2013" name="Front. Plant Sci.">
        <title>The Reference Genome of the Halophytic Plant Eutrema salsugineum.</title>
        <authorList>
            <person name="Yang R."/>
            <person name="Jarvis D.E."/>
            <person name="Chen H."/>
            <person name="Beilstein M.A."/>
            <person name="Grimwood J."/>
            <person name="Jenkins J."/>
            <person name="Shu S."/>
            <person name="Prochnik S."/>
            <person name="Xin M."/>
            <person name="Ma C."/>
            <person name="Schmutz J."/>
            <person name="Wing R.A."/>
            <person name="Mitchell-Olds T."/>
            <person name="Schumaker K.S."/>
            <person name="Wang X."/>
        </authorList>
    </citation>
    <scope>NUCLEOTIDE SEQUENCE [LARGE SCALE GENOMIC DNA]</scope>
</reference>
<keyword evidence="2" id="KW-1185">Reference proteome</keyword>
<accession>V4N132</accession>
<evidence type="ECO:0000313" key="1">
    <source>
        <dbReference type="EMBL" id="ESQ38756.1"/>
    </source>
</evidence>
<sequence length="14" mass="1557">MIALFDTSTDLNCI</sequence>
<organism evidence="1 2">
    <name type="scientific">Eutrema salsugineum</name>
    <name type="common">Saltwater cress</name>
    <name type="synonym">Sisymbrium salsugineum</name>
    <dbReference type="NCBI Taxonomy" id="72664"/>
    <lineage>
        <taxon>Eukaryota</taxon>
        <taxon>Viridiplantae</taxon>
        <taxon>Streptophyta</taxon>
        <taxon>Embryophyta</taxon>
        <taxon>Tracheophyta</taxon>
        <taxon>Spermatophyta</taxon>
        <taxon>Magnoliopsida</taxon>
        <taxon>eudicotyledons</taxon>
        <taxon>Gunneridae</taxon>
        <taxon>Pentapetalae</taxon>
        <taxon>rosids</taxon>
        <taxon>malvids</taxon>
        <taxon>Brassicales</taxon>
        <taxon>Brassicaceae</taxon>
        <taxon>Eutremeae</taxon>
        <taxon>Eutrema</taxon>
    </lineage>
</organism>
<feature type="non-terminal residue" evidence="1">
    <location>
        <position position="14"/>
    </location>
</feature>
<proteinExistence type="predicted"/>
<evidence type="ECO:0000313" key="2">
    <source>
        <dbReference type="Proteomes" id="UP000030689"/>
    </source>
</evidence>
<dbReference type="EMBL" id="KI517537">
    <property type="protein sequence ID" value="ESQ38756.1"/>
    <property type="molecule type" value="Genomic_DNA"/>
</dbReference>